<feature type="compositionally biased region" description="Low complexity" evidence="7">
    <location>
        <begin position="290"/>
        <end position="299"/>
    </location>
</feature>
<comment type="function">
    <text evidence="5 6">Catalyzes the oxidation of uric acid to 5-hydroxyisourate, which is further processed to form (S)-allantoin.</text>
</comment>
<dbReference type="PRINTS" id="PR00093">
    <property type="entry name" value="URICASE"/>
</dbReference>
<proteinExistence type="inferred from homology"/>
<evidence type="ECO:0000256" key="2">
    <source>
        <dbReference type="ARBA" id="ARBA00009760"/>
    </source>
</evidence>
<feature type="region of interest" description="Disordered" evidence="7">
    <location>
        <begin position="279"/>
        <end position="299"/>
    </location>
</feature>
<comment type="caution">
    <text evidence="8">The sequence shown here is derived from an EMBL/GenBank/DDBJ whole genome shotgun (WGS) entry which is preliminary data.</text>
</comment>
<comment type="catalytic activity">
    <reaction evidence="5 6">
        <text>urate + O2 + H2O = 5-hydroxyisourate + H2O2</text>
        <dbReference type="Rhea" id="RHEA:21368"/>
        <dbReference type="ChEBI" id="CHEBI:15377"/>
        <dbReference type="ChEBI" id="CHEBI:15379"/>
        <dbReference type="ChEBI" id="CHEBI:16240"/>
        <dbReference type="ChEBI" id="CHEBI:17775"/>
        <dbReference type="ChEBI" id="CHEBI:18072"/>
        <dbReference type="EC" id="1.7.3.3"/>
    </reaction>
</comment>
<evidence type="ECO:0000313" key="8">
    <source>
        <dbReference type="EMBL" id="MDL5159103.1"/>
    </source>
</evidence>
<name>A0ABT7MIG2_9PSEU</name>
<comment type="pathway">
    <text evidence="1 5">Purine metabolism; urate degradation; (S)-allantoin from urate: step 1/3.</text>
</comment>
<dbReference type="Gene3D" id="3.10.270.10">
    <property type="entry name" value="Urate Oxidase"/>
    <property type="match status" value="1"/>
</dbReference>
<accession>A0ABT7MIG2</accession>
<comment type="similarity">
    <text evidence="2 5 6">Belongs to the uricase family.</text>
</comment>
<dbReference type="PANTHER" id="PTHR42874:SF1">
    <property type="entry name" value="URICASE"/>
    <property type="match status" value="1"/>
</dbReference>
<dbReference type="EC" id="1.7.3.3" evidence="5 6"/>
<evidence type="ECO:0000256" key="1">
    <source>
        <dbReference type="ARBA" id="ARBA00004831"/>
    </source>
</evidence>
<protein>
    <recommendedName>
        <fullName evidence="5 6">Uricase</fullName>
        <ecNumber evidence="5 6">1.7.3.3</ecNumber>
    </recommendedName>
    <alternativeName>
        <fullName evidence="5">Urate oxidase</fullName>
    </alternativeName>
</protein>
<evidence type="ECO:0000256" key="5">
    <source>
        <dbReference type="PIRNR" id="PIRNR000241"/>
    </source>
</evidence>
<evidence type="ECO:0000256" key="7">
    <source>
        <dbReference type="SAM" id="MobiDB-lite"/>
    </source>
</evidence>
<gene>
    <name evidence="8" type="primary">pucL</name>
    <name evidence="8" type="ORF">QRT03_24265</name>
</gene>
<dbReference type="PROSITE" id="PS00366">
    <property type="entry name" value="URICASE"/>
    <property type="match status" value="1"/>
</dbReference>
<keyword evidence="4 5" id="KW-0560">Oxidoreductase</keyword>
<sequence length="299" mass="33104">MNIVLGHTQYGKAETHVVRVFRDHEPHEIVDYVVSVAVTGDFTDVHLTGDNARCLTTDAMKNTVNAYAKEAGDAVRQPESFAAALARHFVADVPQVERARIQIDATPWDRLPSGGQPHPHAFSKRGSYVRTVTVTDDGTTAHVVSGVRDLVVLKTTDSEFHGFYEERYTTLAPTTDRIMATSVTAQWLHTDTDVDWGKSHDRVLATLSGTFAGHHSFALQQTLHAMGDAIITEQPEIAEVRFSLPNKHHFLVDLSPFGVENHQEVFHADDRPYGYIEGTVRRDDAPDPGPDAFDPGQGW</sequence>
<dbReference type="InterPro" id="IPR019842">
    <property type="entry name" value="Uricase_CS"/>
</dbReference>
<dbReference type="Pfam" id="PF01014">
    <property type="entry name" value="Uricase"/>
    <property type="match status" value="2"/>
</dbReference>
<dbReference type="NCBIfam" id="TIGR03383">
    <property type="entry name" value="urate_oxi"/>
    <property type="match status" value="1"/>
</dbReference>
<evidence type="ECO:0000256" key="4">
    <source>
        <dbReference type="ARBA" id="ARBA00023002"/>
    </source>
</evidence>
<organism evidence="8 9">
    <name type="scientific">Actinomycetospora termitidis</name>
    <dbReference type="NCBI Taxonomy" id="3053470"/>
    <lineage>
        <taxon>Bacteria</taxon>
        <taxon>Bacillati</taxon>
        <taxon>Actinomycetota</taxon>
        <taxon>Actinomycetes</taxon>
        <taxon>Pseudonocardiales</taxon>
        <taxon>Pseudonocardiaceae</taxon>
        <taxon>Actinomycetospora</taxon>
    </lineage>
</organism>
<dbReference type="PIRSF" id="PIRSF000241">
    <property type="entry name" value="Urate_oxidase"/>
    <property type="match status" value="1"/>
</dbReference>
<dbReference type="Proteomes" id="UP001231924">
    <property type="component" value="Unassembled WGS sequence"/>
</dbReference>
<evidence type="ECO:0000256" key="6">
    <source>
        <dbReference type="RuleBase" id="RU004455"/>
    </source>
</evidence>
<evidence type="ECO:0000256" key="3">
    <source>
        <dbReference type="ARBA" id="ARBA00022631"/>
    </source>
</evidence>
<dbReference type="SUPFAM" id="SSF55620">
    <property type="entry name" value="Tetrahydrobiopterin biosynthesis enzymes-like"/>
    <property type="match status" value="2"/>
</dbReference>
<keyword evidence="3 5" id="KW-0659">Purine metabolism</keyword>
<dbReference type="PANTHER" id="PTHR42874">
    <property type="entry name" value="URICASE"/>
    <property type="match status" value="1"/>
</dbReference>
<evidence type="ECO:0000313" key="9">
    <source>
        <dbReference type="Proteomes" id="UP001231924"/>
    </source>
</evidence>
<dbReference type="RefSeq" id="WP_286055676.1">
    <property type="nucleotide sequence ID" value="NZ_JASVWF010000006.1"/>
</dbReference>
<dbReference type="InterPro" id="IPR002042">
    <property type="entry name" value="Uricase"/>
</dbReference>
<dbReference type="EMBL" id="JASVWF010000006">
    <property type="protein sequence ID" value="MDL5159103.1"/>
    <property type="molecule type" value="Genomic_DNA"/>
</dbReference>
<keyword evidence="9" id="KW-1185">Reference proteome</keyword>
<reference evidence="8 9" key="1">
    <citation type="submission" date="2023-06" db="EMBL/GenBank/DDBJ databases">
        <title>Actinomycetospora Odt1-22.</title>
        <authorList>
            <person name="Supong K."/>
        </authorList>
    </citation>
    <scope>NUCLEOTIDE SEQUENCE [LARGE SCALE GENOMIC DNA]</scope>
    <source>
        <strain evidence="8 9">Odt1-22</strain>
    </source>
</reference>